<sequence>MEQFNNRKKGYQRCTQEQLDCYVAFLEKHPELLQHKICSANPQQTTKLWEELTTILNSKTGPVRNTQKWKESLNHWKHQLKSRARKTKTCIRSARNFNIMTTFEERALAVFGTIAADELSSVSSIGVEIPIEYDLDVMDINDPLNTTQEMYNTKTEINDIKQEINTSTPEINNTTQEISNTTSEINNTAVEISNIKQEPYNTILETHNTASQTDDKFNGNNNKRGVYNAINSLLTVFKERDERERKFWEEHLKVQQELVEAIKDLTKVLDKSN</sequence>
<reference evidence="8" key="2">
    <citation type="submission" date="2020-05" db="UniProtKB">
        <authorList>
            <consortium name="EnsemblMetazoa"/>
        </authorList>
    </citation>
    <scope>IDENTIFICATION</scope>
    <source>
        <strain evidence="8">IAEA</strain>
    </source>
</reference>
<dbReference type="AlphaFoldDB" id="A0A1A9X073"/>
<evidence type="ECO:0000256" key="2">
    <source>
        <dbReference type="ARBA" id="ARBA00016807"/>
    </source>
</evidence>
<name>A0A1A9X073_9MUSC</name>
<organism evidence="8 9">
    <name type="scientific">Glossina brevipalpis</name>
    <dbReference type="NCBI Taxonomy" id="37001"/>
    <lineage>
        <taxon>Eukaryota</taxon>
        <taxon>Metazoa</taxon>
        <taxon>Ecdysozoa</taxon>
        <taxon>Arthropoda</taxon>
        <taxon>Hexapoda</taxon>
        <taxon>Insecta</taxon>
        <taxon>Pterygota</taxon>
        <taxon>Neoptera</taxon>
        <taxon>Endopterygota</taxon>
        <taxon>Diptera</taxon>
        <taxon>Brachycera</taxon>
        <taxon>Muscomorpha</taxon>
        <taxon>Hippoboscoidea</taxon>
        <taxon>Glossinidae</taxon>
        <taxon>Glossina</taxon>
    </lineage>
</organism>
<keyword evidence="4" id="KW-0238">DNA-binding</keyword>
<evidence type="ECO:0000256" key="1">
    <source>
        <dbReference type="ARBA" id="ARBA00011764"/>
    </source>
</evidence>
<accession>A0A1A9X073</accession>
<dbReference type="STRING" id="37001.A0A1A9X073"/>
<evidence type="ECO:0000256" key="4">
    <source>
        <dbReference type="ARBA" id="ARBA00023125"/>
    </source>
</evidence>
<proteinExistence type="predicted"/>
<dbReference type="GO" id="GO:0003677">
    <property type="term" value="F:DNA binding"/>
    <property type="evidence" value="ECO:0007669"/>
    <property type="project" value="UniProtKB-KW"/>
</dbReference>
<dbReference type="InterPro" id="IPR028002">
    <property type="entry name" value="Myb_DNA-bind_5"/>
</dbReference>
<keyword evidence="5" id="KW-0804">Transcription</keyword>
<keyword evidence="9" id="KW-1185">Reference proteome</keyword>
<comment type="function">
    <text evidence="6">Involved in transvection phenomena (= synapsis-dependent gene expression), where the synaptic pairing of chromosomes carrying genes with which zeste interacts influences the expression of these genes. Zeste binds to DNA and stimulates transcription from a nearby promoter.</text>
</comment>
<dbReference type="Pfam" id="PF13873">
    <property type="entry name" value="Myb_DNA-bind_5"/>
    <property type="match status" value="1"/>
</dbReference>
<dbReference type="Proteomes" id="UP000091820">
    <property type="component" value="Unassembled WGS sequence"/>
</dbReference>
<evidence type="ECO:0000259" key="7">
    <source>
        <dbReference type="Pfam" id="PF13873"/>
    </source>
</evidence>
<evidence type="ECO:0000313" key="8">
    <source>
        <dbReference type="EnsemblMetazoa" id="GBRI039402-PA"/>
    </source>
</evidence>
<evidence type="ECO:0000256" key="6">
    <source>
        <dbReference type="ARBA" id="ARBA00025466"/>
    </source>
</evidence>
<keyword evidence="3" id="KW-0805">Transcription regulation</keyword>
<dbReference type="EnsemblMetazoa" id="GBRI039402-RA">
    <property type="protein sequence ID" value="GBRI039402-PA"/>
    <property type="gene ID" value="GBRI039402"/>
</dbReference>
<evidence type="ECO:0000313" key="9">
    <source>
        <dbReference type="Proteomes" id="UP000091820"/>
    </source>
</evidence>
<evidence type="ECO:0000256" key="5">
    <source>
        <dbReference type="ARBA" id="ARBA00023163"/>
    </source>
</evidence>
<feature type="domain" description="Myb/SANT-like DNA-binding" evidence="7">
    <location>
        <begin position="13"/>
        <end position="83"/>
    </location>
</feature>
<reference evidence="9" key="1">
    <citation type="submission" date="2014-03" db="EMBL/GenBank/DDBJ databases">
        <authorList>
            <person name="Aksoy S."/>
            <person name="Warren W."/>
            <person name="Wilson R.K."/>
        </authorList>
    </citation>
    <scope>NUCLEOTIDE SEQUENCE [LARGE SCALE GENOMIC DNA]</scope>
    <source>
        <strain evidence="9">IAEA</strain>
    </source>
</reference>
<protein>
    <recommendedName>
        <fullName evidence="2">Regulatory protein zeste</fullName>
    </recommendedName>
</protein>
<evidence type="ECO:0000256" key="3">
    <source>
        <dbReference type="ARBA" id="ARBA00023015"/>
    </source>
</evidence>
<dbReference type="VEuPathDB" id="VectorBase:GBRI039402"/>
<comment type="subunit">
    <text evidence="1">Self-associates forming complexes of several hundred monomers.</text>
</comment>